<dbReference type="Gene3D" id="2.30.30.910">
    <property type="match status" value="1"/>
</dbReference>
<evidence type="ECO:0000256" key="1">
    <source>
        <dbReference type="ARBA" id="ARBA00010577"/>
    </source>
</evidence>
<evidence type="ECO:0000313" key="8">
    <source>
        <dbReference type="EMBL" id="BCS99273.1"/>
    </source>
</evidence>
<feature type="region of interest" description="Disordered" evidence="6">
    <location>
        <begin position="267"/>
        <end position="294"/>
    </location>
</feature>
<evidence type="ECO:0000259" key="7">
    <source>
        <dbReference type="Pfam" id="PF13860"/>
    </source>
</evidence>
<sequence>MTTSGVDTAYNNRSIFLDNQSYDKTGRTKEEDEALGKNAFLTMMVAQLKNQDPMNPLDGTDFTAQLAQFSGLEQQVNMNDNLKSLLAVNQASKEDDNIFDYIGKEVVSNGNPVSLNAGELASGGHYTLKEPATVSIMVYNPEGVLVKEVSSGTDLISQGRQRISWDGTDEEGNRLADGKYTYKIIARNVSGDYISASTTERGLVEGVTREGGRSYLLVDGRKVSPGSVATVVTPDDAPQKVMASANAGPAGAMAGGLPPELAAQLFGTQGAQPQAVMAAEPQPQAAPSADGKNR</sequence>
<accession>A0ABN6FAT7</accession>
<evidence type="ECO:0000313" key="9">
    <source>
        <dbReference type="Proteomes" id="UP001320148"/>
    </source>
</evidence>
<feature type="domain" description="FlgD/Vpr Ig-like" evidence="7">
    <location>
        <begin position="116"/>
        <end position="187"/>
    </location>
</feature>
<gene>
    <name evidence="8" type="ORF">DSLASN_49050</name>
</gene>
<keyword evidence="3 5" id="KW-1005">Bacterial flagellum biogenesis</keyword>
<organism evidence="8 9">
    <name type="scientific">Desulfoluna limicola</name>
    <dbReference type="NCBI Taxonomy" id="2810562"/>
    <lineage>
        <taxon>Bacteria</taxon>
        <taxon>Pseudomonadati</taxon>
        <taxon>Thermodesulfobacteriota</taxon>
        <taxon>Desulfobacteria</taxon>
        <taxon>Desulfobacterales</taxon>
        <taxon>Desulfolunaceae</taxon>
        <taxon>Desulfoluna</taxon>
    </lineage>
</organism>
<dbReference type="InterPro" id="IPR005648">
    <property type="entry name" value="FlgD"/>
</dbReference>
<evidence type="ECO:0000256" key="3">
    <source>
        <dbReference type="ARBA" id="ARBA00022795"/>
    </source>
</evidence>
<protein>
    <recommendedName>
        <fullName evidence="2 5">Basal-body rod modification protein FlgD</fullName>
    </recommendedName>
</protein>
<evidence type="ECO:0000256" key="2">
    <source>
        <dbReference type="ARBA" id="ARBA00016013"/>
    </source>
</evidence>
<dbReference type="RefSeq" id="WP_236890616.1">
    <property type="nucleotide sequence ID" value="NZ_AP024488.1"/>
</dbReference>
<comment type="function">
    <text evidence="4 5">Required for flagellar hook formation. May act as a scaffolding protein.</text>
</comment>
<comment type="similarity">
    <text evidence="1 5">Belongs to the FlgD family.</text>
</comment>
<proteinExistence type="inferred from homology"/>
<keyword evidence="9" id="KW-1185">Reference proteome</keyword>
<evidence type="ECO:0000256" key="6">
    <source>
        <dbReference type="SAM" id="MobiDB-lite"/>
    </source>
</evidence>
<dbReference type="EMBL" id="AP024488">
    <property type="protein sequence ID" value="BCS99273.1"/>
    <property type="molecule type" value="Genomic_DNA"/>
</dbReference>
<reference evidence="8 9" key="1">
    <citation type="submission" date="2021-02" db="EMBL/GenBank/DDBJ databases">
        <title>Complete genome of Desulfoluna sp. strain ASN36.</title>
        <authorList>
            <person name="Takahashi A."/>
            <person name="Kojima H."/>
            <person name="Fukui M."/>
        </authorList>
    </citation>
    <scope>NUCLEOTIDE SEQUENCE [LARGE SCALE GENOMIC DNA]</scope>
    <source>
        <strain evidence="8 9">ASN36</strain>
    </source>
</reference>
<evidence type="ECO:0000256" key="5">
    <source>
        <dbReference type="RuleBase" id="RU362076"/>
    </source>
</evidence>
<dbReference type="InterPro" id="IPR025965">
    <property type="entry name" value="FlgD/Vpr_Ig-like"/>
</dbReference>
<dbReference type="Gene3D" id="2.60.40.4070">
    <property type="match status" value="1"/>
</dbReference>
<evidence type="ECO:0000256" key="4">
    <source>
        <dbReference type="ARBA" id="ARBA00024746"/>
    </source>
</evidence>
<name>A0ABN6FAT7_9BACT</name>
<dbReference type="Pfam" id="PF13860">
    <property type="entry name" value="FlgD_ig"/>
    <property type="match status" value="1"/>
</dbReference>
<dbReference type="Pfam" id="PF03963">
    <property type="entry name" value="FlgD"/>
    <property type="match status" value="1"/>
</dbReference>
<feature type="compositionally biased region" description="Low complexity" evidence="6">
    <location>
        <begin position="271"/>
        <end position="294"/>
    </location>
</feature>
<dbReference type="Proteomes" id="UP001320148">
    <property type="component" value="Chromosome"/>
</dbReference>